<organism evidence="1 2">
    <name type="scientific">Candidatus Mucispirillum faecigallinarum</name>
    <dbReference type="NCBI Taxonomy" id="2838699"/>
    <lineage>
        <taxon>Bacteria</taxon>
        <taxon>Pseudomonadati</taxon>
        <taxon>Deferribacterota</taxon>
        <taxon>Deferribacteres</taxon>
        <taxon>Deferribacterales</taxon>
        <taxon>Mucispirillaceae</taxon>
        <taxon>Mucispirillum</taxon>
    </lineage>
</organism>
<evidence type="ECO:0000313" key="2">
    <source>
        <dbReference type="Proteomes" id="UP000824176"/>
    </source>
</evidence>
<reference evidence="1" key="2">
    <citation type="submission" date="2021-04" db="EMBL/GenBank/DDBJ databases">
        <authorList>
            <person name="Gilroy R."/>
        </authorList>
    </citation>
    <scope>NUCLEOTIDE SEQUENCE</scope>
    <source>
        <strain evidence="1">ChiW4-1371</strain>
    </source>
</reference>
<dbReference type="EMBL" id="DXAQ01000093">
    <property type="protein sequence ID" value="HIZ89496.1"/>
    <property type="molecule type" value="Genomic_DNA"/>
</dbReference>
<comment type="caution">
    <text evidence="1">The sequence shown here is derived from an EMBL/GenBank/DDBJ whole genome shotgun (WGS) entry which is preliminary data.</text>
</comment>
<name>A0A9D2KBV1_9BACT</name>
<evidence type="ECO:0008006" key="3">
    <source>
        <dbReference type="Google" id="ProtNLM"/>
    </source>
</evidence>
<accession>A0A9D2KBV1</accession>
<gene>
    <name evidence="1" type="ORF">H9804_06100</name>
</gene>
<protein>
    <recommendedName>
        <fullName evidence="3">Restriction endonuclease</fullName>
    </recommendedName>
</protein>
<sequence length="237" mass="27947">MGLNEKFLEQLIASFQSYLINGARSNEKLKAIHSFISDSISNKFKNNKLTFYSLRNDKKSKELKISGRYMDKTVDIAVCQDDKVLAAVGFKFVMSNYKQNSNKYFENMLGETANIRCNNIPYFQILVIPKILPYFDNNGEIKNWEEINEHNMHKYVVLSEDDCLKYFHTPELTLVYVVQLQPHKSTITNRAKYKKYYNDKPLTIYNGFSGFQDGVVYNNFKEFIDKLYHFIKYKYTI</sequence>
<dbReference type="Proteomes" id="UP000824176">
    <property type="component" value="Unassembled WGS sequence"/>
</dbReference>
<dbReference type="AlphaFoldDB" id="A0A9D2KBV1"/>
<reference evidence="1" key="1">
    <citation type="journal article" date="2021" name="PeerJ">
        <title>Extensive microbial diversity within the chicken gut microbiome revealed by metagenomics and culture.</title>
        <authorList>
            <person name="Gilroy R."/>
            <person name="Ravi A."/>
            <person name="Getino M."/>
            <person name="Pursley I."/>
            <person name="Horton D.L."/>
            <person name="Alikhan N.F."/>
            <person name="Baker D."/>
            <person name="Gharbi K."/>
            <person name="Hall N."/>
            <person name="Watson M."/>
            <person name="Adriaenssens E.M."/>
            <person name="Foster-Nyarko E."/>
            <person name="Jarju S."/>
            <person name="Secka A."/>
            <person name="Antonio M."/>
            <person name="Oren A."/>
            <person name="Chaudhuri R.R."/>
            <person name="La Ragione R."/>
            <person name="Hildebrand F."/>
            <person name="Pallen M.J."/>
        </authorList>
    </citation>
    <scope>NUCLEOTIDE SEQUENCE</scope>
    <source>
        <strain evidence="1">ChiW4-1371</strain>
    </source>
</reference>
<evidence type="ECO:0000313" key="1">
    <source>
        <dbReference type="EMBL" id="HIZ89496.1"/>
    </source>
</evidence>
<proteinExistence type="predicted"/>